<protein>
    <submittedName>
        <fullName evidence="1">Uncharacterized protein</fullName>
    </submittedName>
</protein>
<accession>A0A6G0R212</accession>
<proteinExistence type="predicted"/>
<reference evidence="1 2" key="1">
    <citation type="submission" date="2018-09" db="EMBL/GenBank/DDBJ databases">
        <title>Genomic investigation of the strawberry pathogen Phytophthora fragariae indicates pathogenicity is determined by transcriptional variation in three key races.</title>
        <authorList>
            <person name="Adams T.M."/>
            <person name="Armitage A.D."/>
            <person name="Sobczyk M.K."/>
            <person name="Bates H.J."/>
            <person name="Dunwell J.M."/>
            <person name="Nellist C.F."/>
            <person name="Harrison R.J."/>
        </authorList>
    </citation>
    <scope>NUCLEOTIDE SEQUENCE [LARGE SCALE GENOMIC DNA]</scope>
    <source>
        <strain evidence="1 2">NOV-77</strain>
    </source>
</reference>
<dbReference type="Proteomes" id="UP000486351">
    <property type="component" value="Unassembled WGS sequence"/>
</dbReference>
<gene>
    <name evidence="1" type="ORF">PF008_g19995</name>
</gene>
<sequence>MATGDTASSILPSYWVIVLPFLSPGSPTWGQDHVWLPGDLISCLYRCSGAFDSLACS</sequence>
<organism evidence="1 2">
    <name type="scientific">Phytophthora fragariae</name>
    <dbReference type="NCBI Taxonomy" id="53985"/>
    <lineage>
        <taxon>Eukaryota</taxon>
        <taxon>Sar</taxon>
        <taxon>Stramenopiles</taxon>
        <taxon>Oomycota</taxon>
        <taxon>Peronosporomycetes</taxon>
        <taxon>Peronosporales</taxon>
        <taxon>Peronosporaceae</taxon>
        <taxon>Phytophthora</taxon>
    </lineage>
</organism>
<dbReference type="AlphaFoldDB" id="A0A6G0R212"/>
<comment type="caution">
    <text evidence="1">The sequence shown here is derived from an EMBL/GenBank/DDBJ whole genome shotgun (WGS) entry which is preliminary data.</text>
</comment>
<name>A0A6G0R212_9STRA</name>
<evidence type="ECO:0000313" key="2">
    <source>
        <dbReference type="Proteomes" id="UP000486351"/>
    </source>
</evidence>
<evidence type="ECO:0000313" key="1">
    <source>
        <dbReference type="EMBL" id="KAE9312293.1"/>
    </source>
</evidence>
<dbReference type="EMBL" id="QXFY01001664">
    <property type="protein sequence ID" value="KAE9312293.1"/>
    <property type="molecule type" value="Genomic_DNA"/>
</dbReference>